<gene>
    <name evidence="1" type="ORF">STIAU_1922</name>
</gene>
<protein>
    <submittedName>
        <fullName evidence="1">Uncharacterized protein</fullName>
    </submittedName>
</protein>
<reference evidence="1 2" key="1">
    <citation type="submission" date="2006-04" db="EMBL/GenBank/DDBJ databases">
        <authorList>
            <person name="Nierman W.C."/>
        </authorList>
    </citation>
    <scope>NUCLEOTIDE SEQUENCE [LARGE SCALE GENOMIC DNA]</scope>
    <source>
        <strain evidence="1 2">DW4/3-1</strain>
    </source>
</reference>
<organism evidence="1 2">
    <name type="scientific">Stigmatella aurantiaca (strain DW4/3-1)</name>
    <dbReference type="NCBI Taxonomy" id="378806"/>
    <lineage>
        <taxon>Bacteria</taxon>
        <taxon>Pseudomonadati</taxon>
        <taxon>Myxococcota</taxon>
        <taxon>Myxococcia</taxon>
        <taxon>Myxococcales</taxon>
        <taxon>Cystobacterineae</taxon>
        <taxon>Archangiaceae</taxon>
        <taxon>Stigmatella</taxon>
    </lineage>
</organism>
<proteinExistence type="predicted"/>
<evidence type="ECO:0000313" key="1">
    <source>
        <dbReference type="EMBL" id="EAU62147.1"/>
    </source>
</evidence>
<accession>Q08NT8</accession>
<name>Q08NT8_STIAD</name>
<comment type="caution">
    <text evidence="1">The sequence shown here is derived from an EMBL/GenBank/DDBJ whole genome shotgun (WGS) entry which is preliminary data.</text>
</comment>
<dbReference type="EMBL" id="AAMD01000266">
    <property type="protein sequence ID" value="EAU62147.1"/>
    <property type="molecule type" value="Genomic_DNA"/>
</dbReference>
<sequence length="60" mass="6424">MTEPNRVLRAVLKVEGVVVELIQHDLHRAGARDAGVEWLGGEGVEVLLAPSGQKAGLEPR</sequence>
<evidence type="ECO:0000313" key="2">
    <source>
        <dbReference type="Proteomes" id="UP000032702"/>
    </source>
</evidence>
<dbReference type="Proteomes" id="UP000032702">
    <property type="component" value="Unassembled WGS sequence"/>
</dbReference>
<dbReference type="AlphaFoldDB" id="Q08NT8"/>
<feature type="non-terminal residue" evidence="1">
    <location>
        <position position="60"/>
    </location>
</feature>